<dbReference type="GO" id="GO:0006888">
    <property type="term" value="P:endoplasmic reticulum to Golgi vesicle-mediated transport"/>
    <property type="evidence" value="ECO:0007669"/>
    <property type="project" value="InterPro"/>
</dbReference>
<gene>
    <name evidence="3" type="primary">LOC113789778</name>
</gene>
<keyword evidence="2" id="KW-1185">Reference proteome</keyword>
<organism evidence="2 3">
    <name type="scientific">Dermatophagoides pteronyssinus</name>
    <name type="common">European house dust mite</name>
    <dbReference type="NCBI Taxonomy" id="6956"/>
    <lineage>
        <taxon>Eukaryota</taxon>
        <taxon>Metazoa</taxon>
        <taxon>Ecdysozoa</taxon>
        <taxon>Arthropoda</taxon>
        <taxon>Chelicerata</taxon>
        <taxon>Arachnida</taxon>
        <taxon>Acari</taxon>
        <taxon>Acariformes</taxon>
        <taxon>Sarcoptiformes</taxon>
        <taxon>Astigmata</taxon>
        <taxon>Psoroptidia</taxon>
        <taxon>Analgoidea</taxon>
        <taxon>Pyroglyphidae</taxon>
        <taxon>Dermatophagoidinae</taxon>
        <taxon>Dermatophagoides</taxon>
    </lineage>
</organism>
<dbReference type="PANTHER" id="PTHR13520:SF0">
    <property type="entry name" value="RAD50-INTERACTING PROTEIN 1"/>
    <property type="match status" value="1"/>
</dbReference>
<dbReference type="CTD" id="60561"/>
<dbReference type="FunCoup" id="A0A6P6XTB1">
    <property type="interactions" value="2112"/>
</dbReference>
<dbReference type="Gene3D" id="1.20.58.670">
    <property type="entry name" value="Dsl1p vesicle tethering complex, Tip20p subunit, domain D"/>
    <property type="match status" value="1"/>
</dbReference>
<dbReference type="Proteomes" id="UP000515146">
    <property type="component" value="Unplaced"/>
</dbReference>
<dbReference type="GO" id="GO:0060628">
    <property type="term" value="P:regulation of ER to Golgi vesicle-mediated transport"/>
    <property type="evidence" value="ECO:0007669"/>
    <property type="project" value="TreeGrafter"/>
</dbReference>
<dbReference type="AlphaFoldDB" id="A0A6P6XTB1"/>
<dbReference type="Pfam" id="PF04437">
    <property type="entry name" value="RINT1_TIP1"/>
    <property type="match status" value="2"/>
</dbReference>
<dbReference type="GO" id="GO:0006890">
    <property type="term" value="P:retrograde vesicle-mediated transport, Golgi to endoplasmic reticulum"/>
    <property type="evidence" value="ECO:0007669"/>
    <property type="project" value="InterPro"/>
</dbReference>
<dbReference type="InterPro" id="IPR007528">
    <property type="entry name" value="RINT1_Tip20"/>
</dbReference>
<evidence type="ECO:0000256" key="1">
    <source>
        <dbReference type="SAM" id="Coils"/>
    </source>
</evidence>
<dbReference type="OrthoDB" id="2189254at2759"/>
<dbReference type="InterPro" id="IPR042044">
    <property type="entry name" value="EXOC6PINT-1/Sec15/Tip20_C_dom2"/>
</dbReference>
<sequence length="720" mass="85328">MMENSNQSAIMNEIKVFEMQKDCLNNIRQKLFNQCENFDPDMEEFKEIIDKFKAKIAEAKESVSDYEKDIDTKDTSDIDRPLANIMLSERSKLIAQLMQMAQTRMSRLKQETGILREQYRELSIEMINSKVTSVRYDFIALIKYLEVLIQIDVLKSSKLYTMFKEFFIKDIYQIVPLLADLLKYTFDHIGWPQTNVALRPEISKNLTDYQLLFVSTFRSLLELESGRFSKRLQIDSETFQSEIFTSINEERIIYHPFDILFEPFVKRFDHHFMDSGSKLNDLEHPEWYLCTLEQWITLNESFLRDLVDQTLILFFDSDNGKFATVELISCFVKLIEQKLRQDLPRMEDNDHIFGRTIDELIIFSKQLNLIVPDLYENHPKLSPLFDIFSDTQNYKRFLNIERNRINECIENILDSETSWNSVYEHDLAFENEFIICEAADGFAALINRQIERSKHIPLDKLRNEYLHLIINMIDDFRLRLSQKIHDLQEKWPFSEKFFGILNTFDFIHSMSMDLASKQMLPQSDLDRVNEMFIHMIDEISNRVINLIVSDFINHLSLYKQLKWHGMSLQGDQPIEVTNEAITLFNDISTKIHLIQKNISKNLFNRLIYEIAGRLQEAFFENFIMELQFNKDGIKQLRYDFEHAFKAIFIIYSDHNIVFTFSTISDCLVVFDLNPQTYHIIQARHKVDSEKEFRLYLQTLGIYSLKPSTVLALIDRRVGFN</sequence>
<proteinExistence type="predicted"/>
<feature type="coiled-coil region" evidence="1">
    <location>
        <begin position="42"/>
        <end position="69"/>
    </location>
</feature>
<evidence type="ECO:0000313" key="2">
    <source>
        <dbReference type="Proteomes" id="UP000515146"/>
    </source>
</evidence>
<dbReference type="PANTHER" id="PTHR13520">
    <property type="entry name" value="RAD50-INTERACTING PROTEIN 1 RINT-1"/>
    <property type="match status" value="1"/>
</dbReference>
<dbReference type="InParanoid" id="A0A6P6XTB1"/>
<accession>A0A6P6XTB1</accession>
<dbReference type="GeneID" id="113789778"/>
<reference evidence="3" key="1">
    <citation type="submission" date="2025-08" db="UniProtKB">
        <authorList>
            <consortium name="RefSeq"/>
        </authorList>
    </citation>
    <scope>IDENTIFICATION</scope>
    <source>
        <strain evidence="3">Airmid</strain>
    </source>
</reference>
<dbReference type="RefSeq" id="XP_027195159.1">
    <property type="nucleotide sequence ID" value="XM_027339358.1"/>
</dbReference>
<protein>
    <submittedName>
        <fullName evidence="3">RAD50-interacting protein 1-like</fullName>
    </submittedName>
</protein>
<keyword evidence="1" id="KW-0175">Coiled coil</keyword>
<evidence type="ECO:0000313" key="3">
    <source>
        <dbReference type="RefSeq" id="XP_027195159.1"/>
    </source>
</evidence>
<dbReference type="KEGG" id="dpte:113789778"/>
<dbReference type="PROSITE" id="PS51386">
    <property type="entry name" value="RINT1_TIP20"/>
    <property type="match status" value="1"/>
</dbReference>
<name>A0A6P6XTB1_DERPT</name>
<dbReference type="OMA" id="IFIRIQA"/>
<dbReference type="GO" id="GO:0070939">
    <property type="term" value="C:Dsl1/NZR complex"/>
    <property type="evidence" value="ECO:0007669"/>
    <property type="project" value="InterPro"/>
</dbReference>